<feature type="transmembrane region" description="Helical" evidence="8">
    <location>
        <begin position="2036"/>
        <end position="2059"/>
    </location>
</feature>
<reference evidence="10" key="1">
    <citation type="submission" date="2020-09" db="EMBL/GenBank/DDBJ databases">
        <title>Desulfogranum mesoprofundum gen. nov., sp. nov., a novel mesophilic, sulfate-reducing chemolithoautotroph isolated from a deep-sea hydrothermal vent chimney in the Suiyo Seamount.</title>
        <authorList>
            <person name="Hashimoto Y."/>
            <person name="Nakagawa S."/>
        </authorList>
    </citation>
    <scope>NUCLEOTIDE SEQUENCE</scope>
    <source>
        <strain evidence="10">KT2</strain>
    </source>
</reference>
<keyword evidence="11" id="KW-1185">Reference proteome</keyword>
<sequence length="2063" mass="236048">MNSSQKNEEQLQLISEALEKGQSLLHNGAADEAEQYFRAVLDLMPDHPEANYLIGSLCRQKNLLSLALSHFETALDQNPEHGPYWISYIDALAETGQTEEAGKILDLAQKAGLAGDEVDALSHRLYPEKSTSELNDPDPELQAELIALYERKQFTECEALARQILTTFPENGNTLKILGAVLKQQNRVGEAIDTMLKAAQYLPEDALLFNNLGIIFENEGLLSESEEMLQRAISLDPGFAEAYNNLGVTFRSFGRLKDAEQAFNEAIRLQPDYTEAHSNLGITLKDLGRLTEAEKSLRTALELNPRYGDGYNNLGNVLHSAGRLGEAEQNFLKALELNEHSAIAHNNLGNTLHCMGELDKAEECYRAAMNLDPEYTEPFDGLLFISNYHPDLTSNELFSRYKKYDTTFGLPQKTSWKPHQNSPSTDRRLRVGYVSPAFSRHPVFNFLEPLLANHDSSSFELFAYSETIRDDEITDRYKHFFHHWIPTTAYSDDQLAERIREDRIDILVDLAGHTGRNRLGVFARKPAPVSLHWLDFGYTTGLTAIDYYLSDPFCAPFGSEKYFSEKIWRLTVPSFVYRPSRNMGPVGELPACTNNYITFGTLTRAIRINHRTIRLWSQLLKRVENSRLIIDSGNFKDTHSQQKLLDKFIAHGIEKERIQVGFHSPPWDILRQIDITLDCFPHNSGTTLFESLYMGIPYITLADRPGVGRIGSSILQGIGHPEWIAANEQEYLDKAVQLASGIEQLSHLRKSLRNEMETGKLMDHQGFTGQVENAYRSMFRIWSDSQNNNSKNRIDPEAVSLFNRGIDFLQEKRYDQAKNQFINALNIQHDFADAWNNLGVVFQQLGNYREAESCLTRALQYRPEYTDAIFNLANTHKIQHNLEPAEKYYRQVISLQPDYHLALYNLGNILQEQGRHRDAENFLRKATDLKPDHINSYSTLLFTLNYDPDISAKDLFLEYKKFDDRFCLPLKKHWQPHTNTSRKNRRLKIGYCAADYRKHPARYFIIPLLANHDRDLFQIYSFVAVPEHEAESDIFHGHVDNWLSTTQLSDQQLVETIRAAGIDILVDLAGHTAGSRLLVFARKPAPVSLHWLDYGYTTGLSAIDYYLTDHITVPQGSEHLFSETPWYIDTPAQAYRPPEDTGPVNDLPAATNNYITFGTLTRAARINYKTIRTWAEILHAVPDSKLVINSGSFKESSMQHQMEQQFLSHGIEKNRLKIGCNSPPWDVFRQIDISLDCFPHNSGTTLVESLYMGVPYITLAARPGMGRIGSSILYGVDHPDWIADTENEYIQLAIQLASDIKKLSEIRKNLRRTLELGPMMDEKAFTLRVEQAYREMFDRWYQGKNKPRKKQRSKKQKKQRTNPTQKEQARLVRLFNSGKQQEALSLAQSLVKKHPDSGFTWKILGPLLFQQGATEKAIQAMKQAAALLPDDPEAHFNLAIGLEQSGNLRESIEFYRSTLRLKSDNSQAYYNLGNVLFELGELDEAITAFLAAIKNHHEFYEAYCNLGNLFRHQEKYHQALEFYEKALTINPKSSQIYSNLGLTLKELNKLDDAEKACKKAIELQPDSCEAFNNLGLVYQEKNAFKDSRNCYLKALDFNQSFVPALNNLALLFLEKGQLEKANHYCDQALSISPVFFEAHRCKGMILHKAGKLEESEISYYKALSIHPNDIKTLNNLAITKYRRGFSAEAESICRKIIKRKPDYIKAYNNLSNILIRKGELLESELLLQKSLELDPDNILTISNLLFQLNYHPDKCSKSIFQEYLKFNALFEKPRKNQWTDHENSPSAGRRLKIGYVGSSQFLRHSARYCLEPLLEHHNREKFELFTYAELYGEDEQTRRYKTFMEHWFVTTGLSDQSVAEQIRRDGIDILVDLAGHTEGNRLGVFALKPSPVSLHWLDYGYTTGLTAIDYYLTDKYIVPEKSEEFFSEKVWRLENPSLAYRPAPGMGEVSPLPARTNGYITFGTLTRAIRLNDRTLRTWAAILKKVRGSRLVIDSGDYQDPDSRKKLEEKFGALGIEKNRLKIGFHTPHGIYCETWTLVLTVFPIIQVLLFLSTFTWVFPISP</sequence>
<accession>A0A8D5FRT9</accession>
<keyword evidence="3" id="KW-0808">Transferase</keyword>
<evidence type="ECO:0000256" key="8">
    <source>
        <dbReference type="SAM" id="Phobius"/>
    </source>
</evidence>
<dbReference type="PROSITE" id="PS50293">
    <property type="entry name" value="TPR_REGION"/>
    <property type="match status" value="6"/>
</dbReference>
<feature type="repeat" description="TPR" evidence="6">
    <location>
        <begin position="274"/>
        <end position="307"/>
    </location>
</feature>
<feature type="repeat" description="TPR" evidence="6">
    <location>
        <begin position="866"/>
        <end position="899"/>
    </location>
</feature>
<feature type="domain" description="O-GlcNAc transferase C-terminal" evidence="9">
    <location>
        <begin position="1777"/>
        <end position="1930"/>
    </location>
</feature>
<feature type="domain" description="O-GlcNAc transferase C-terminal" evidence="9">
    <location>
        <begin position="1153"/>
        <end position="1326"/>
    </location>
</feature>
<dbReference type="Pfam" id="PF13432">
    <property type="entry name" value="TPR_16"/>
    <property type="match status" value="4"/>
</dbReference>
<organism evidence="10 11">
    <name type="scientific">Desulfomarina profundi</name>
    <dbReference type="NCBI Taxonomy" id="2772557"/>
    <lineage>
        <taxon>Bacteria</taxon>
        <taxon>Pseudomonadati</taxon>
        <taxon>Thermodesulfobacteriota</taxon>
        <taxon>Desulfobulbia</taxon>
        <taxon>Desulfobulbales</taxon>
        <taxon>Desulfobulbaceae</taxon>
        <taxon>Desulfomarina</taxon>
    </lineage>
</organism>
<evidence type="ECO:0000256" key="7">
    <source>
        <dbReference type="SAM" id="MobiDB-lite"/>
    </source>
</evidence>
<evidence type="ECO:0000256" key="3">
    <source>
        <dbReference type="ARBA" id="ARBA00022679"/>
    </source>
</evidence>
<feature type="repeat" description="TPR" evidence="6">
    <location>
        <begin position="900"/>
        <end position="933"/>
    </location>
</feature>
<evidence type="ECO:0000259" key="9">
    <source>
        <dbReference type="Pfam" id="PF13844"/>
    </source>
</evidence>
<dbReference type="PANTHER" id="PTHR44835:SF1">
    <property type="entry name" value="PROTEIN O-GLCNAC TRANSFERASE"/>
    <property type="match status" value="1"/>
</dbReference>
<evidence type="ECO:0000256" key="4">
    <source>
        <dbReference type="ARBA" id="ARBA00022737"/>
    </source>
</evidence>
<feature type="domain" description="O-GlcNAc transferase C-terminal" evidence="9">
    <location>
        <begin position="971"/>
        <end position="1128"/>
    </location>
</feature>
<keyword evidence="8" id="KW-1133">Transmembrane helix</keyword>
<evidence type="ECO:0000256" key="5">
    <source>
        <dbReference type="ARBA" id="ARBA00022803"/>
    </source>
</evidence>
<keyword evidence="5 6" id="KW-0802">TPR repeat</keyword>
<protein>
    <recommendedName>
        <fullName evidence="9">O-GlcNAc transferase C-terminal domain-containing protein</fullName>
    </recommendedName>
</protein>
<dbReference type="Pfam" id="PF13424">
    <property type="entry name" value="TPR_12"/>
    <property type="match status" value="2"/>
</dbReference>
<dbReference type="KEGG" id="dbk:DGMP_12570"/>
<feature type="region of interest" description="Disordered" evidence="7">
    <location>
        <begin position="1344"/>
        <end position="1368"/>
    </location>
</feature>
<feature type="repeat" description="TPR" evidence="6">
    <location>
        <begin position="1500"/>
        <end position="1533"/>
    </location>
</feature>
<dbReference type="InterPro" id="IPR019734">
    <property type="entry name" value="TPR_rpt"/>
</dbReference>
<dbReference type="InterPro" id="IPR029489">
    <property type="entry name" value="OGT/SEC/SPY_C"/>
</dbReference>
<dbReference type="Pfam" id="PF13844">
    <property type="entry name" value="Glyco_transf_41"/>
    <property type="match status" value="5"/>
</dbReference>
<evidence type="ECO:0000313" key="10">
    <source>
        <dbReference type="EMBL" id="BCL60564.1"/>
    </source>
</evidence>
<keyword evidence="8" id="KW-0812">Transmembrane</keyword>
<feature type="repeat" description="TPR" evidence="6">
    <location>
        <begin position="1432"/>
        <end position="1465"/>
    </location>
</feature>
<evidence type="ECO:0000256" key="1">
    <source>
        <dbReference type="ARBA" id="ARBA00004922"/>
    </source>
</evidence>
<feature type="repeat" description="TPR" evidence="6">
    <location>
        <begin position="1534"/>
        <end position="1567"/>
    </location>
</feature>
<proteinExistence type="predicted"/>
<dbReference type="InterPro" id="IPR013105">
    <property type="entry name" value="TPR_2"/>
</dbReference>
<comment type="pathway">
    <text evidence="1">Protein modification; protein glycosylation.</text>
</comment>
<dbReference type="InterPro" id="IPR051939">
    <property type="entry name" value="Glycosyltr_41/O-GlcNAc_trsf"/>
</dbReference>
<feature type="repeat" description="TPR" evidence="6">
    <location>
        <begin position="832"/>
        <end position="865"/>
    </location>
</feature>
<feature type="repeat" description="TPR" evidence="6">
    <location>
        <begin position="240"/>
        <end position="273"/>
    </location>
</feature>
<dbReference type="RefSeq" id="WP_228856681.1">
    <property type="nucleotide sequence ID" value="NZ_AP024086.1"/>
</dbReference>
<dbReference type="Proteomes" id="UP000826725">
    <property type="component" value="Chromosome"/>
</dbReference>
<dbReference type="Pfam" id="PF13181">
    <property type="entry name" value="TPR_8"/>
    <property type="match status" value="2"/>
</dbReference>
<feature type="domain" description="O-GlcNAc transferase C-terminal" evidence="9">
    <location>
        <begin position="595"/>
        <end position="768"/>
    </location>
</feature>
<name>A0A8D5FRT9_9BACT</name>
<feature type="repeat" description="TPR" evidence="6">
    <location>
        <begin position="48"/>
        <end position="81"/>
    </location>
</feature>
<dbReference type="GO" id="GO:0016757">
    <property type="term" value="F:glycosyltransferase activity"/>
    <property type="evidence" value="ECO:0007669"/>
    <property type="project" value="UniProtKB-KW"/>
</dbReference>
<feature type="repeat" description="TPR" evidence="6">
    <location>
        <begin position="1704"/>
        <end position="1737"/>
    </location>
</feature>
<evidence type="ECO:0000313" key="11">
    <source>
        <dbReference type="Proteomes" id="UP000826725"/>
    </source>
</evidence>
<feature type="domain" description="O-GlcNAc transferase C-terminal" evidence="9">
    <location>
        <begin position="413"/>
        <end position="570"/>
    </location>
</feature>
<dbReference type="Pfam" id="PF07719">
    <property type="entry name" value="TPR_2"/>
    <property type="match status" value="1"/>
</dbReference>
<dbReference type="EMBL" id="AP024086">
    <property type="protein sequence ID" value="BCL60564.1"/>
    <property type="molecule type" value="Genomic_DNA"/>
</dbReference>
<evidence type="ECO:0000256" key="2">
    <source>
        <dbReference type="ARBA" id="ARBA00022676"/>
    </source>
</evidence>
<feature type="repeat" description="TPR" evidence="6">
    <location>
        <begin position="308"/>
        <end position="341"/>
    </location>
</feature>
<keyword evidence="8" id="KW-0472">Membrane</keyword>
<dbReference type="Pfam" id="PF00515">
    <property type="entry name" value="TPR_1"/>
    <property type="match status" value="4"/>
</dbReference>
<evidence type="ECO:0000256" key="6">
    <source>
        <dbReference type="PROSITE-ProRule" id="PRU00339"/>
    </source>
</evidence>
<feature type="repeat" description="TPR" evidence="6">
    <location>
        <begin position="1636"/>
        <end position="1669"/>
    </location>
</feature>
<keyword evidence="2" id="KW-0328">Glycosyltransferase</keyword>
<feature type="compositionally biased region" description="Basic residues" evidence="7">
    <location>
        <begin position="1345"/>
        <end position="1360"/>
    </location>
</feature>
<feature type="repeat" description="TPR" evidence="6">
    <location>
        <begin position="1602"/>
        <end position="1635"/>
    </location>
</feature>
<dbReference type="SMART" id="SM00028">
    <property type="entry name" value="TPR"/>
    <property type="match status" value="22"/>
</dbReference>
<feature type="repeat" description="TPR" evidence="6">
    <location>
        <begin position="342"/>
        <end position="375"/>
    </location>
</feature>
<dbReference type="PANTHER" id="PTHR44835">
    <property type="entry name" value="UDP-N-ACETYLGLUCOSAMINE--PEPTIDE N-ACETYLGLUCOSAMINYLTRANSFERASE SPINDLY-RELATED"/>
    <property type="match status" value="1"/>
</dbReference>
<feature type="repeat" description="TPR" evidence="6">
    <location>
        <begin position="206"/>
        <end position="239"/>
    </location>
</feature>
<gene>
    <name evidence="10" type="ORF">DGMP_12570</name>
</gene>
<feature type="repeat" description="TPR" evidence="6">
    <location>
        <begin position="1398"/>
        <end position="1431"/>
    </location>
</feature>
<keyword evidence="4" id="KW-0677">Repeat</keyword>
<dbReference type="PROSITE" id="PS50005">
    <property type="entry name" value="TPR"/>
    <property type="match status" value="17"/>
</dbReference>
<feature type="repeat" description="TPR" evidence="6">
    <location>
        <begin position="1466"/>
        <end position="1499"/>
    </location>
</feature>